<proteinExistence type="predicted"/>
<organism evidence="1 3">
    <name type="scientific">Limosilactobacillus mucosae</name>
    <name type="common">Lactobacillus mucosae</name>
    <dbReference type="NCBI Taxonomy" id="97478"/>
    <lineage>
        <taxon>Bacteria</taxon>
        <taxon>Bacillati</taxon>
        <taxon>Bacillota</taxon>
        <taxon>Bacilli</taxon>
        <taxon>Lactobacillales</taxon>
        <taxon>Lactobacillaceae</taxon>
        <taxon>Limosilactobacillus</taxon>
    </lineage>
</organism>
<accession>A0A099Y9V0</accession>
<dbReference type="Proteomes" id="UP000030001">
    <property type="component" value="Unassembled WGS sequence"/>
</dbReference>
<evidence type="ECO:0000313" key="1">
    <source>
        <dbReference type="EMBL" id="KGL66161.1"/>
    </source>
</evidence>
<sequence>MIALARDLAHDHEILNQDADLAHINDIQNFAAALNDIAFALAHRWFSEIVSSSPVITSLQAAWPYLLIPAQKGLFNALLSVDSFSSLTASQRHVQLLVPFRLIH</sequence>
<reference evidence="2 4" key="2">
    <citation type="submission" date="2019-06" db="EMBL/GenBank/DDBJ databases">
        <authorList>
            <person name="Rodrigo-Torres L."/>
            <person name="Arahal R. D."/>
            <person name="Lucena T."/>
        </authorList>
    </citation>
    <scope>NUCLEOTIDE SEQUENCE [LARGE SCALE GENOMIC DNA]</scope>
    <source>
        <strain evidence="2 4">INIA P508</strain>
    </source>
</reference>
<protein>
    <submittedName>
        <fullName evidence="1">Uncharacterized protein</fullName>
    </submittedName>
</protein>
<evidence type="ECO:0000313" key="4">
    <source>
        <dbReference type="Proteomes" id="UP000365705"/>
    </source>
</evidence>
<dbReference type="Proteomes" id="UP000365705">
    <property type="component" value="Unassembled WGS sequence"/>
</dbReference>
<evidence type="ECO:0000313" key="2">
    <source>
        <dbReference type="EMBL" id="VTZ88304.1"/>
    </source>
</evidence>
<dbReference type="AlphaFoldDB" id="A0A099Y9V0"/>
<gene>
    <name evidence="2" type="ORF">LMUP508_00226</name>
    <name evidence="1" type="ORF">LX03_11205</name>
</gene>
<evidence type="ECO:0000313" key="3">
    <source>
        <dbReference type="Proteomes" id="UP000030001"/>
    </source>
</evidence>
<dbReference type="EMBL" id="CABFNH010000002">
    <property type="protein sequence ID" value="VTZ88304.1"/>
    <property type="molecule type" value="Genomic_DNA"/>
</dbReference>
<dbReference type="EMBL" id="JROC01000038">
    <property type="protein sequence ID" value="KGL66161.1"/>
    <property type="molecule type" value="Genomic_DNA"/>
</dbReference>
<reference evidence="1 3" key="1">
    <citation type="submission" date="2014-09" db="EMBL/GenBank/DDBJ databases">
        <title>Lactobacillus mucosae CRL573 Genome Sequencing.</title>
        <authorList>
            <person name="Bleckwedel J."/>
            <person name="Teran L.C."/>
            <person name="Bonacina J."/>
            <person name="Saavedra L."/>
            <person name="Mozzi F.B."/>
            <person name="Raya R.R."/>
        </authorList>
    </citation>
    <scope>NUCLEOTIDE SEQUENCE [LARGE SCALE GENOMIC DNA]</scope>
    <source>
        <strain evidence="1 3">CRL573</strain>
    </source>
</reference>
<name>A0A099Y9V0_LIMMU</name>
<dbReference type="RefSeq" id="WP_034541296.1">
    <property type="nucleotide sequence ID" value="NZ_CABFNH010000002.1"/>
</dbReference>